<keyword evidence="4" id="KW-0408">Iron</keyword>
<proteinExistence type="predicted"/>
<organism evidence="7 8">
    <name type="scientific">Prevotella melaninogenica DNF00666</name>
    <dbReference type="NCBI Taxonomy" id="1401073"/>
    <lineage>
        <taxon>Bacteria</taxon>
        <taxon>Pseudomonadati</taxon>
        <taxon>Bacteroidota</taxon>
        <taxon>Bacteroidia</taxon>
        <taxon>Bacteroidales</taxon>
        <taxon>Prevotellaceae</taxon>
        <taxon>Prevotella</taxon>
    </lineage>
</organism>
<dbReference type="GO" id="GO:0009061">
    <property type="term" value="P:anaerobic respiration"/>
    <property type="evidence" value="ECO:0007669"/>
    <property type="project" value="InterPro"/>
</dbReference>
<keyword evidence="2" id="KW-0479">Metal-binding</keyword>
<keyword evidence="3" id="KW-0677">Repeat</keyword>
<keyword evidence="1" id="KW-0004">4Fe-4S</keyword>
<evidence type="ECO:0000256" key="5">
    <source>
        <dbReference type="ARBA" id="ARBA00023014"/>
    </source>
</evidence>
<evidence type="ECO:0000259" key="6">
    <source>
        <dbReference type="PROSITE" id="PS51379"/>
    </source>
</evidence>
<dbReference type="InterPro" id="IPR017753">
    <property type="entry name" value="G3P_DH_GlpC_su"/>
</dbReference>
<keyword evidence="5" id="KW-0411">Iron-sulfur</keyword>
<dbReference type="PROSITE" id="PS00198">
    <property type="entry name" value="4FE4S_FER_1"/>
    <property type="match status" value="1"/>
</dbReference>
<dbReference type="Pfam" id="PF02754">
    <property type="entry name" value="CCG"/>
    <property type="match status" value="2"/>
</dbReference>
<evidence type="ECO:0000313" key="7">
    <source>
        <dbReference type="EMBL" id="KGF51399.1"/>
    </source>
</evidence>
<comment type="caution">
    <text evidence="7">The sequence shown here is derived from an EMBL/GenBank/DDBJ whole genome shotgun (WGS) entry which is preliminary data.</text>
</comment>
<dbReference type="Proteomes" id="UP000029578">
    <property type="component" value="Unassembled WGS sequence"/>
</dbReference>
<name>A0A096D1M7_9BACT</name>
<evidence type="ECO:0000256" key="3">
    <source>
        <dbReference type="ARBA" id="ARBA00022737"/>
    </source>
</evidence>
<evidence type="ECO:0000256" key="1">
    <source>
        <dbReference type="ARBA" id="ARBA00022485"/>
    </source>
</evidence>
<dbReference type="Gene3D" id="1.10.1060.10">
    <property type="entry name" value="Alpha-helical ferredoxin"/>
    <property type="match status" value="1"/>
</dbReference>
<feature type="domain" description="4Fe-4S ferredoxin-type" evidence="6">
    <location>
        <begin position="8"/>
        <end position="38"/>
    </location>
</feature>
<dbReference type="PROSITE" id="PS51379">
    <property type="entry name" value="4FE4S_FER_2"/>
    <property type="match status" value="2"/>
</dbReference>
<feature type="domain" description="4Fe-4S ferredoxin-type" evidence="6">
    <location>
        <begin position="54"/>
        <end position="85"/>
    </location>
</feature>
<protein>
    <submittedName>
        <fullName evidence="7">Glycerol-3-phosphate dehydrogenase</fullName>
    </submittedName>
</protein>
<sequence>MPEGIQLKNISGNNLEQCLKCSICTAYCPVSAVEPEYPGPKHSGPDLERYRLKDKKFFDNALKMCLNCKRCEVACPSGVRIADIIQASRIKYSTHGPILRDRMLANTDFVGTMANMVAPIVNTTLGLKPVKAVLHSVMGVDKHRSFPAYSSQKFETWFKRNAAKEQDKYKKHVSYFHGCYVNYNFPQLGKDLVKIMNAVGYGVHLLEKEKCCGVALIANGLSNQARRQGEVNISSIRKAAKESRIVLTTSSTCTFTMRDEYEHLLDIKVDDVKENITLATRFLYRMIENGDIKLAFRKDFKMHAAYHSACHMEKMGWVIYSTELLKMIPGLKLTMLDSQCCGIAGTYGFKKENYERSQQIGSGVFKQIKEVNPDYVTTDCETCKWQIEMSTGYDVKNPISILAEALDVEETRKLNGIE</sequence>
<dbReference type="SUPFAM" id="SSF46548">
    <property type="entry name" value="alpha-helical ferredoxin"/>
    <property type="match status" value="1"/>
</dbReference>
<dbReference type="InterPro" id="IPR017900">
    <property type="entry name" value="4Fe4S_Fe_S_CS"/>
</dbReference>
<dbReference type="GO" id="GO:0046872">
    <property type="term" value="F:metal ion binding"/>
    <property type="evidence" value="ECO:0007669"/>
    <property type="project" value="UniProtKB-KW"/>
</dbReference>
<dbReference type="PANTHER" id="PTHR32479">
    <property type="entry name" value="GLYCOLATE OXIDASE IRON-SULFUR SUBUNIT"/>
    <property type="match status" value="1"/>
</dbReference>
<dbReference type="InterPro" id="IPR017896">
    <property type="entry name" value="4Fe4S_Fe-S-bd"/>
</dbReference>
<evidence type="ECO:0000256" key="2">
    <source>
        <dbReference type="ARBA" id="ARBA00022723"/>
    </source>
</evidence>
<dbReference type="NCBIfam" id="NF008369">
    <property type="entry name" value="PRK11168.1"/>
    <property type="match status" value="1"/>
</dbReference>
<dbReference type="InterPro" id="IPR009051">
    <property type="entry name" value="Helical_ferredxn"/>
</dbReference>
<accession>A0A096D1M7</accession>
<dbReference type="GO" id="GO:0016491">
    <property type="term" value="F:oxidoreductase activity"/>
    <property type="evidence" value="ECO:0007669"/>
    <property type="project" value="UniProtKB-ARBA"/>
</dbReference>
<dbReference type="GO" id="GO:0051539">
    <property type="term" value="F:4 iron, 4 sulfur cluster binding"/>
    <property type="evidence" value="ECO:0007669"/>
    <property type="project" value="UniProtKB-KW"/>
</dbReference>
<dbReference type="RefSeq" id="WP_036863088.1">
    <property type="nucleotide sequence ID" value="NZ_JRNS01000218.1"/>
</dbReference>
<reference evidence="7 8" key="1">
    <citation type="submission" date="2014-07" db="EMBL/GenBank/DDBJ databases">
        <authorList>
            <person name="McCorrison J."/>
            <person name="Sanka R."/>
            <person name="Torralba M."/>
            <person name="Gillis M."/>
            <person name="Haft D.H."/>
            <person name="Methe B."/>
            <person name="Sutton G."/>
            <person name="Nelson K.E."/>
        </authorList>
    </citation>
    <scope>NUCLEOTIDE SEQUENCE [LARGE SCALE GENOMIC DNA]</scope>
    <source>
        <strain evidence="7 8">DNF00666</strain>
    </source>
</reference>
<evidence type="ECO:0000256" key="4">
    <source>
        <dbReference type="ARBA" id="ARBA00023004"/>
    </source>
</evidence>
<dbReference type="AlphaFoldDB" id="A0A096D1M7"/>
<dbReference type="Pfam" id="PF13183">
    <property type="entry name" value="Fer4_8"/>
    <property type="match status" value="1"/>
</dbReference>
<dbReference type="EMBL" id="JRNS01000218">
    <property type="protein sequence ID" value="KGF51399.1"/>
    <property type="molecule type" value="Genomic_DNA"/>
</dbReference>
<dbReference type="PANTHER" id="PTHR32479:SF19">
    <property type="entry name" value="ANAEROBIC GLYCEROL-3-PHOSPHATE DEHYDROGENASE SUBUNIT C"/>
    <property type="match status" value="1"/>
</dbReference>
<dbReference type="InterPro" id="IPR004017">
    <property type="entry name" value="Cys_rich_dom"/>
</dbReference>
<dbReference type="GO" id="GO:0009331">
    <property type="term" value="C:glycerol-3-phosphate dehydrogenase (FAD) complex"/>
    <property type="evidence" value="ECO:0007669"/>
    <property type="project" value="InterPro"/>
</dbReference>
<evidence type="ECO:0000313" key="8">
    <source>
        <dbReference type="Proteomes" id="UP000029578"/>
    </source>
</evidence>
<dbReference type="GO" id="GO:0016020">
    <property type="term" value="C:membrane"/>
    <property type="evidence" value="ECO:0007669"/>
    <property type="project" value="InterPro"/>
</dbReference>
<gene>
    <name evidence="7" type="primary">glpC</name>
    <name evidence="7" type="ORF">HMPREF0661_03555</name>
</gene>
<dbReference type="NCBIfam" id="TIGR03379">
    <property type="entry name" value="glycerol3P_GlpC"/>
    <property type="match status" value="1"/>
</dbReference>